<feature type="region of interest" description="Disordered" evidence="3">
    <location>
        <begin position="230"/>
        <end position="282"/>
    </location>
</feature>
<feature type="compositionally biased region" description="Polar residues" evidence="3">
    <location>
        <begin position="240"/>
        <end position="263"/>
    </location>
</feature>
<evidence type="ECO:0000259" key="4">
    <source>
        <dbReference type="SMART" id="SM00322"/>
    </source>
</evidence>
<dbReference type="CDD" id="cd22460">
    <property type="entry name" value="KH-I_PEPPER_rpt2_like"/>
    <property type="match status" value="2"/>
</dbReference>
<gene>
    <name evidence="5" type="ORF">M6B38_151045</name>
</gene>
<dbReference type="Pfam" id="PF00013">
    <property type="entry name" value="KH_1"/>
    <property type="match status" value="5"/>
</dbReference>
<dbReference type="Gene3D" id="3.30.1370.10">
    <property type="entry name" value="K Homology domain, type 1"/>
    <property type="match status" value="1"/>
</dbReference>
<dbReference type="InterPro" id="IPR004087">
    <property type="entry name" value="KH_dom"/>
</dbReference>
<sequence length="574" mass="62838">MSDEKNSYGKRYLPQLDNIDDARCKKRELVDEEVPFDLRPKETVYRYLCPETKIGSIIGRGGEIVKQMRTDSQAKIIIGESIPGCEERVVTICSLSDEADLLEDKGDYVCAAQDALFRVHERLVRKDALNDEDIDTGASKAYARLLVPADQVGHIIGKGGQMIQSLRSATGANIRILKDGHLPSCANRNDELLQITGEATVVKEALLQVSSRLHASPSRMKLLPSTMSHAHLKGVHSRSKSSGQFDAVDGQTNNYSKYSLVDSTDSRGSKKRSSNDERPIFVPGPDDTFYRYLFPERKVGSLIGKGGEIVTQLRADSQAKIIVGEKVPGSEERVVTIFSSSEKTNTCEVIPDRVCPAQDALLRVHERLEAAEAKDDEHYGAGAPLAIVRLLVPADQTGHIIGKGGHIINDIQCDTHAHIRVLKDEHLPCANSNDEVLQISGEASDVKKALFQVSCCLYNRSSRLLNLTFHNDSRANPYQYHYDGLNVAERDMDTSSSKGFSLCLVCPSVNIGGVIGKGGIIINQIRQDSGALIKVDSSTVEDDCLILISAKEAILGGSSFFNYRCCSSITASMQ</sequence>
<dbReference type="Gene3D" id="3.30.310.210">
    <property type="match status" value="2"/>
</dbReference>
<feature type="domain" description="K Homology" evidence="4">
    <location>
        <begin position="139"/>
        <end position="214"/>
    </location>
</feature>
<protein>
    <submittedName>
        <fullName evidence="5">RNA-binding KH domain-containing protein RCF3-like isoform X1</fullName>
    </submittedName>
</protein>
<dbReference type="CDD" id="cd22459">
    <property type="entry name" value="KH-I_PEPPER_rpt1_like"/>
    <property type="match status" value="2"/>
</dbReference>
<feature type="domain" description="K Homology" evidence="4">
    <location>
        <begin position="498"/>
        <end position="556"/>
    </location>
</feature>
<dbReference type="SUPFAM" id="SSF54791">
    <property type="entry name" value="Eukaryotic type KH-domain (KH-domain type I)"/>
    <property type="match status" value="5"/>
</dbReference>
<dbReference type="AlphaFoldDB" id="A0AAX6F7B0"/>
<keyword evidence="6" id="KW-1185">Reference proteome</keyword>
<dbReference type="InterPro" id="IPR036612">
    <property type="entry name" value="KH_dom_type_1_sf"/>
</dbReference>
<comment type="caution">
    <text evidence="5">The sequence shown here is derived from an EMBL/GenBank/DDBJ whole genome shotgun (WGS) entry which is preliminary data.</text>
</comment>
<feature type="compositionally biased region" description="Basic residues" evidence="3">
    <location>
        <begin position="230"/>
        <end position="239"/>
    </location>
</feature>
<name>A0AAX6F7B0_IRIPA</name>
<dbReference type="SMART" id="SM00322">
    <property type="entry name" value="KH"/>
    <property type="match status" value="5"/>
</dbReference>
<evidence type="ECO:0000313" key="5">
    <source>
        <dbReference type="EMBL" id="KAJ6811855.1"/>
    </source>
</evidence>
<reference evidence="5" key="1">
    <citation type="journal article" date="2023" name="GigaByte">
        <title>Genome assembly of the bearded iris, Iris pallida Lam.</title>
        <authorList>
            <person name="Bruccoleri R.E."/>
            <person name="Oakeley E.J."/>
            <person name="Faust A.M.E."/>
            <person name="Altorfer M."/>
            <person name="Dessus-Babus S."/>
            <person name="Burckhardt D."/>
            <person name="Oertli M."/>
            <person name="Naumann U."/>
            <person name="Petersen F."/>
            <person name="Wong J."/>
        </authorList>
    </citation>
    <scope>NUCLEOTIDE SEQUENCE</scope>
    <source>
        <strain evidence="5">GSM-AAB239-AS_SAM_17_03QT</strain>
    </source>
</reference>
<organism evidence="5 6">
    <name type="scientific">Iris pallida</name>
    <name type="common">Sweet iris</name>
    <dbReference type="NCBI Taxonomy" id="29817"/>
    <lineage>
        <taxon>Eukaryota</taxon>
        <taxon>Viridiplantae</taxon>
        <taxon>Streptophyta</taxon>
        <taxon>Embryophyta</taxon>
        <taxon>Tracheophyta</taxon>
        <taxon>Spermatophyta</taxon>
        <taxon>Magnoliopsida</taxon>
        <taxon>Liliopsida</taxon>
        <taxon>Asparagales</taxon>
        <taxon>Iridaceae</taxon>
        <taxon>Iridoideae</taxon>
        <taxon>Irideae</taxon>
        <taxon>Iris</taxon>
    </lineage>
</organism>
<evidence type="ECO:0000256" key="3">
    <source>
        <dbReference type="SAM" id="MobiDB-lite"/>
    </source>
</evidence>
<feature type="domain" description="K Homology" evidence="4">
    <location>
        <begin position="41"/>
        <end position="113"/>
    </location>
</feature>
<keyword evidence="2" id="KW-0694">RNA-binding</keyword>
<accession>A0AAX6F7B0</accession>
<dbReference type="GO" id="GO:0003723">
    <property type="term" value="F:RNA binding"/>
    <property type="evidence" value="ECO:0007669"/>
    <property type="project" value="UniProtKB-UniRule"/>
</dbReference>
<feature type="compositionally biased region" description="Basic and acidic residues" evidence="3">
    <location>
        <begin position="264"/>
        <end position="279"/>
    </location>
</feature>
<dbReference type="Proteomes" id="UP001140949">
    <property type="component" value="Unassembled WGS sequence"/>
</dbReference>
<dbReference type="InterPro" id="IPR004088">
    <property type="entry name" value="KH_dom_type_1"/>
</dbReference>
<keyword evidence="1" id="KW-0677">Repeat</keyword>
<evidence type="ECO:0000313" key="6">
    <source>
        <dbReference type="Proteomes" id="UP001140949"/>
    </source>
</evidence>
<dbReference type="PROSITE" id="PS50084">
    <property type="entry name" value="KH_TYPE_1"/>
    <property type="match status" value="5"/>
</dbReference>
<dbReference type="EMBL" id="JANAVB010031417">
    <property type="protein sequence ID" value="KAJ6811855.1"/>
    <property type="molecule type" value="Genomic_DNA"/>
</dbReference>
<proteinExistence type="predicted"/>
<evidence type="ECO:0000256" key="1">
    <source>
        <dbReference type="ARBA" id="ARBA00022737"/>
    </source>
</evidence>
<evidence type="ECO:0000256" key="2">
    <source>
        <dbReference type="PROSITE-ProRule" id="PRU00117"/>
    </source>
</evidence>
<reference evidence="5" key="2">
    <citation type="submission" date="2023-04" db="EMBL/GenBank/DDBJ databases">
        <authorList>
            <person name="Bruccoleri R.E."/>
            <person name="Oakeley E.J."/>
            <person name="Faust A.-M."/>
            <person name="Dessus-Babus S."/>
            <person name="Altorfer M."/>
            <person name="Burckhardt D."/>
            <person name="Oertli M."/>
            <person name="Naumann U."/>
            <person name="Petersen F."/>
            <person name="Wong J."/>
        </authorList>
    </citation>
    <scope>NUCLEOTIDE SEQUENCE</scope>
    <source>
        <strain evidence="5">GSM-AAB239-AS_SAM_17_03QT</strain>
        <tissue evidence="5">Leaf</tissue>
    </source>
</reference>
<feature type="domain" description="K Homology" evidence="4">
    <location>
        <begin position="286"/>
        <end position="366"/>
    </location>
</feature>
<feature type="domain" description="K Homology" evidence="4">
    <location>
        <begin position="384"/>
        <end position="458"/>
    </location>
</feature>
<dbReference type="PANTHER" id="PTHR10288">
    <property type="entry name" value="KH DOMAIN CONTAINING RNA BINDING PROTEIN"/>
    <property type="match status" value="1"/>
</dbReference>